<evidence type="ECO:0000313" key="4">
    <source>
        <dbReference type="Proteomes" id="UP001201273"/>
    </source>
</evidence>
<sequence length="588" mass="65419">MHYHIHAIDPKAHLFAVTLTIEAAQAQQVLYLPAWLPGSYMIRDFAKNLIDIQVQDANQQPLALTQLDKQTWRVNNDAGQIQLTYQVYAWDLSVRTAHLDTTHGFFNGSSVFLAAKGLEETPHSVTIAAPALSELADWIVATSMTRTAGEQFGFGEFSAPNYDDLIDHPVEMGDLTINTFIAAGVPHDVVLSGKHRCNMARLCQDLKAICEYQINLFGTPAPFARYVFMTTVLGNGFGGLEHKASTALMCSRGDLPTASDLNAPVEKGYRTYLSLCSHEYFHSWNVKRIKPAEFTPFDLSQEAYTQQLWAYEGITSYYDDFITYRSGCVDQSQYLTMLSEIATRVYRGKGRFKQSLNDSSFNAWTKFYKQDENAANAIVSYYTKGSLFALFLDLTLRTESQGQYSLDDVMRQLWQDYGLTGKGTDVTSHQRIVEGLLNRNCDDIFTYLSNTDDLPLADLFAKVGIKMELRSSKGSTDQGGAGVEGDKIGFGARTKAEGFGLRVLTVSQGSPAHQAGLSAGDLLIAADNLQVNAQFEQQLQSYSVGAVIKLHWFRRDELMQGELRVTEAVKDTVSLSISDAELSKLWLL</sequence>
<dbReference type="PIRSF" id="PIRSF016493">
    <property type="entry name" value="Glycyl_aminpptds"/>
    <property type="match status" value="1"/>
</dbReference>
<gene>
    <name evidence="3" type="ORF">K6Y31_16505</name>
</gene>
<dbReference type="SUPFAM" id="SSF50156">
    <property type="entry name" value="PDZ domain-like"/>
    <property type="match status" value="1"/>
</dbReference>
<dbReference type="SUPFAM" id="SSF55486">
    <property type="entry name" value="Metalloproteases ('zincins'), catalytic domain"/>
    <property type="match status" value="1"/>
</dbReference>
<protein>
    <submittedName>
        <fullName evidence="3">PDZ domain-containing protein</fullName>
    </submittedName>
</protein>
<organism evidence="3 4">
    <name type="scientific">Motilimonas cestriensis</name>
    <dbReference type="NCBI Taxonomy" id="2742685"/>
    <lineage>
        <taxon>Bacteria</taxon>
        <taxon>Pseudomonadati</taxon>
        <taxon>Pseudomonadota</taxon>
        <taxon>Gammaproteobacteria</taxon>
        <taxon>Alteromonadales</taxon>
        <taxon>Alteromonadales genera incertae sedis</taxon>
        <taxon>Motilimonas</taxon>
    </lineage>
</organism>
<dbReference type="Pfam" id="PF05299">
    <property type="entry name" value="Peptidase_M61"/>
    <property type="match status" value="1"/>
</dbReference>
<dbReference type="InterPro" id="IPR024191">
    <property type="entry name" value="Peptidase_M61"/>
</dbReference>
<feature type="domain" description="Peptidase M61 catalytic" evidence="1">
    <location>
        <begin position="272"/>
        <end position="387"/>
    </location>
</feature>
<dbReference type="InterPro" id="IPR007963">
    <property type="entry name" value="Peptidase_M61_catalytic"/>
</dbReference>
<dbReference type="Gene3D" id="2.60.40.3650">
    <property type="match status" value="1"/>
</dbReference>
<accession>A0ABS8WBL1</accession>
<dbReference type="Proteomes" id="UP001201273">
    <property type="component" value="Unassembled WGS sequence"/>
</dbReference>
<keyword evidence="4" id="KW-1185">Reference proteome</keyword>
<dbReference type="Gene3D" id="1.10.390.10">
    <property type="entry name" value="Neutral Protease Domain 2"/>
    <property type="match status" value="1"/>
</dbReference>
<dbReference type="EMBL" id="JAIMJA010000019">
    <property type="protein sequence ID" value="MCE2596399.1"/>
    <property type="molecule type" value="Genomic_DNA"/>
</dbReference>
<name>A0ABS8WBL1_9GAMM</name>
<dbReference type="InterPro" id="IPR040756">
    <property type="entry name" value="Peptidase_M61_N"/>
</dbReference>
<dbReference type="Gene3D" id="2.30.42.10">
    <property type="match status" value="1"/>
</dbReference>
<comment type="caution">
    <text evidence="3">The sequence shown here is derived from an EMBL/GenBank/DDBJ whole genome shotgun (WGS) entry which is preliminary data.</text>
</comment>
<evidence type="ECO:0000313" key="3">
    <source>
        <dbReference type="EMBL" id="MCE2596399.1"/>
    </source>
</evidence>
<reference evidence="3 4" key="1">
    <citation type="journal article" date="2022" name="Environ. Microbiol. Rep.">
        <title>Eco-phylogenetic analyses reveal divergent evolution of vitamin B12 metabolism in the marine bacterial family 'Psychromonadaceae'.</title>
        <authorList>
            <person name="Jin X."/>
            <person name="Yang Y."/>
            <person name="Cao H."/>
            <person name="Gao B."/>
            <person name="Zhao Z."/>
        </authorList>
    </citation>
    <scope>NUCLEOTIDE SEQUENCE [LARGE SCALE GENOMIC DNA]</scope>
    <source>
        <strain evidence="3 4">MKS20</strain>
    </source>
</reference>
<feature type="domain" description="Peptidase M61 N-terminal" evidence="2">
    <location>
        <begin position="2"/>
        <end position="174"/>
    </location>
</feature>
<proteinExistence type="predicted"/>
<dbReference type="InterPro" id="IPR027268">
    <property type="entry name" value="Peptidase_M4/M1_CTD_sf"/>
</dbReference>
<evidence type="ECO:0000259" key="2">
    <source>
        <dbReference type="Pfam" id="PF17899"/>
    </source>
</evidence>
<dbReference type="InterPro" id="IPR036034">
    <property type="entry name" value="PDZ_sf"/>
</dbReference>
<dbReference type="RefSeq" id="WP_233054042.1">
    <property type="nucleotide sequence ID" value="NZ_JAIMJA010000019.1"/>
</dbReference>
<dbReference type="Pfam" id="PF17899">
    <property type="entry name" value="Peptidase_M61_N"/>
    <property type="match status" value="1"/>
</dbReference>
<evidence type="ECO:0000259" key="1">
    <source>
        <dbReference type="Pfam" id="PF05299"/>
    </source>
</evidence>